<name>A0AAF0J4W3_9BASI</name>
<keyword evidence="2" id="KW-1185">Reference proteome</keyword>
<dbReference type="EMBL" id="CP119898">
    <property type="protein sequence ID" value="WFD28508.1"/>
    <property type="molecule type" value="Genomic_DNA"/>
</dbReference>
<dbReference type="AlphaFoldDB" id="A0AAF0J4W3"/>
<proteinExistence type="predicted"/>
<sequence length="64" mass="6996">MSAPQQGPFILVANVVAKGPSEADVLQEMLLAITKRANSAEEGTKTYRLSRDVNDKLKFIVFGM</sequence>
<evidence type="ECO:0000313" key="1">
    <source>
        <dbReference type="EMBL" id="WFD28508.1"/>
    </source>
</evidence>
<dbReference type="Gene3D" id="3.30.70.100">
    <property type="match status" value="1"/>
</dbReference>
<organism evidence="1 2">
    <name type="scientific">Malassezia nana</name>
    <dbReference type="NCBI Taxonomy" id="180528"/>
    <lineage>
        <taxon>Eukaryota</taxon>
        <taxon>Fungi</taxon>
        <taxon>Dikarya</taxon>
        <taxon>Basidiomycota</taxon>
        <taxon>Ustilaginomycotina</taxon>
        <taxon>Malasseziomycetes</taxon>
        <taxon>Malasseziales</taxon>
        <taxon>Malasseziaceae</taxon>
        <taxon>Malassezia</taxon>
    </lineage>
</organism>
<dbReference type="Proteomes" id="UP001213623">
    <property type="component" value="Chromosome 7"/>
</dbReference>
<reference evidence="1" key="1">
    <citation type="submission" date="2023-03" db="EMBL/GenBank/DDBJ databases">
        <title>Mating type loci evolution in Malassezia.</title>
        <authorList>
            <person name="Coelho M.A."/>
        </authorList>
    </citation>
    <scope>NUCLEOTIDE SEQUENCE</scope>
    <source>
        <strain evidence="1">CBS 9557</strain>
    </source>
</reference>
<accession>A0AAF0J4W3</accession>
<gene>
    <name evidence="1" type="ORF">MNAN1_003520</name>
</gene>
<protein>
    <submittedName>
        <fullName evidence="1">Uncharacterized protein</fullName>
    </submittedName>
</protein>
<evidence type="ECO:0000313" key="2">
    <source>
        <dbReference type="Proteomes" id="UP001213623"/>
    </source>
</evidence>